<organism evidence="3 4">
    <name type="scientific">Georgenia daeguensis</name>
    <dbReference type="NCBI Taxonomy" id="908355"/>
    <lineage>
        <taxon>Bacteria</taxon>
        <taxon>Bacillati</taxon>
        <taxon>Actinomycetota</taxon>
        <taxon>Actinomycetes</taxon>
        <taxon>Micrococcales</taxon>
        <taxon>Bogoriellaceae</taxon>
        <taxon>Georgenia</taxon>
    </lineage>
</organism>
<dbReference type="RefSeq" id="WP_345044136.1">
    <property type="nucleotide sequence ID" value="NZ_BAABBA010000023.1"/>
</dbReference>
<gene>
    <name evidence="3" type="ORF">GCM10022262_35370</name>
</gene>
<evidence type="ECO:0000313" key="4">
    <source>
        <dbReference type="Proteomes" id="UP001499841"/>
    </source>
</evidence>
<dbReference type="EMBL" id="BAABBA010000023">
    <property type="protein sequence ID" value="GAA3509167.1"/>
    <property type="molecule type" value="Genomic_DNA"/>
</dbReference>
<dbReference type="Gene3D" id="3.40.50.720">
    <property type="entry name" value="NAD(P)-binding Rossmann-like Domain"/>
    <property type="match status" value="1"/>
</dbReference>
<feature type="domain" description="NAD-dependent epimerase/dehydratase" evidence="2">
    <location>
        <begin position="4"/>
        <end position="246"/>
    </location>
</feature>
<sequence length="322" mass="34604">METVLVTGGSGMLGSAVAAGLVRAGHHAVVFDQRINEQNIGSIRDQVTVIQGDVCDRDQLEAVVTEHRVTRIIHLAALLSVHVQADPDRGLRVNALGTNNVFDVAVSLGIKRVVWASTAAVYGRKHHYEKLVGRGGAVSEADAPTPRDIYSATKLLCELLAQRYAALGLDVVGLRPVTTYGLGVQTGAVGELLAAIDEASAGRTGHVGKYWSEDAHINPIFAVDCASQFIQTCLHPEPLQQPIYNTGTGEYVTIGQMMRVATELTGAPILFDHQAGDMEVFDCVDCDSTALRDELGWVAQYDLRTAVEACIAEFRRTVRDAA</sequence>
<evidence type="ECO:0000313" key="3">
    <source>
        <dbReference type="EMBL" id="GAA3509167.1"/>
    </source>
</evidence>
<evidence type="ECO:0000259" key="2">
    <source>
        <dbReference type="Pfam" id="PF01370"/>
    </source>
</evidence>
<dbReference type="Proteomes" id="UP001499841">
    <property type="component" value="Unassembled WGS sequence"/>
</dbReference>
<dbReference type="SUPFAM" id="SSF51735">
    <property type="entry name" value="NAD(P)-binding Rossmann-fold domains"/>
    <property type="match status" value="1"/>
</dbReference>
<comment type="caution">
    <text evidence="3">The sequence shown here is derived from an EMBL/GenBank/DDBJ whole genome shotgun (WGS) entry which is preliminary data.</text>
</comment>
<keyword evidence="4" id="KW-1185">Reference proteome</keyword>
<protein>
    <submittedName>
        <fullName evidence="3">NAD(P)-dependent oxidoreductase</fullName>
    </submittedName>
</protein>
<name>A0ABP6UJ32_9MICO</name>
<comment type="similarity">
    <text evidence="1">Belongs to the NAD(P)-dependent epimerase/dehydratase family.</text>
</comment>
<reference evidence="4" key="1">
    <citation type="journal article" date="2019" name="Int. J. Syst. Evol. Microbiol.">
        <title>The Global Catalogue of Microorganisms (GCM) 10K type strain sequencing project: providing services to taxonomists for standard genome sequencing and annotation.</title>
        <authorList>
            <consortium name="The Broad Institute Genomics Platform"/>
            <consortium name="The Broad Institute Genome Sequencing Center for Infectious Disease"/>
            <person name="Wu L."/>
            <person name="Ma J."/>
        </authorList>
    </citation>
    <scope>NUCLEOTIDE SEQUENCE [LARGE SCALE GENOMIC DNA]</scope>
    <source>
        <strain evidence="4">JCM 17459</strain>
    </source>
</reference>
<dbReference type="InterPro" id="IPR036291">
    <property type="entry name" value="NAD(P)-bd_dom_sf"/>
</dbReference>
<proteinExistence type="inferred from homology"/>
<dbReference type="PANTHER" id="PTHR43000">
    <property type="entry name" value="DTDP-D-GLUCOSE 4,6-DEHYDRATASE-RELATED"/>
    <property type="match status" value="1"/>
</dbReference>
<accession>A0ABP6UJ32</accession>
<dbReference type="InterPro" id="IPR001509">
    <property type="entry name" value="Epimerase_deHydtase"/>
</dbReference>
<evidence type="ECO:0000256" key="1">
    <source>
        <dbReference type="ARBA" id="ARBA00007637"/>
    </source>
</evidence>
<dbReference type="Pfam" id="PF01370">
    <property type="entry name" value="Epimerase"/>
    <property type="match status" value="1"/>
</dbReference>